<keyword evidence="3" id="KW-1185">Reference proteome</keyword>
<dbReference type="PANTHER" id="PTHR45927">
    <property type="entry name" value="LYSM-DOMAIN RECEPTOR-LIKE KINASE-RELATED"/>
    <property type="match status" value="1"/>
</dbReference>
<feature type="domain" description="Protein kinase" evidence="1">
    <location>
        <begin position="1"/>
        <end position="66"/>
    </location>
</feature>
<dbReference type="SUPFAM" id="SSF56112">
    <property type="entry name" value="Protein kinase-like (PK-like)"/>
    <property type="match status" value="1"/>
</dbReference>
<dbReference type="PROSITE" id="PS50011">
    <property type="entry name" value="PROTEIN_KINASE_DOM"/>
    <property type="match status" value="1"/>
</dbReference>
<name>A0A9K3JC85_HELAN</name>
<dbReference type="InterPro" id="IPR001245">
    <property type="entry name" value="Ser-Thr/Tyr_kinase_cat_dom"/>
</dbReference>
<protein>
    <recommendedName>
        <fullName evidence="1">Protein kinase domain-containing protein</fullName>
    </recommendedName>
</protein>
<dbReference type="Gene3D" id="1.10.510.10">
    <property type="entry name" value="Transferase(Phosphotransferase) domain 1"/>
    <property type="match status" value="1"/>
</dbReference>
<organism evidence="2 3">
    <name type="scientific">Helianthus annuus</name>
    <name type="common">Common sunflower</name>
    <dbReference type="NCBI Taxonomy" id="4232"/>
    <lineage>
        <taxon>Eukaryota</taxon>
        <taxon>Viridiplantae</taxon>
        <taxon>Streptophyta</taxon>
        <taxon>Embryophyta</taxon>
        <taxon>Tracheophyta</taxon>
        <taxon>Spermatophyta</taxon>
        <taxon>Magnoliopsida</taxon>
        <taxon>eudicotyledons</taxon>
        <taxon>Gunneridae</taxon>
        <taxon>Pentapetalae</taxon>
        <taxon>asterids</taxon>
        <taxon>campanulids</taxon>
        <taxon>Asterales</taxon>
        <taxon>Asteraceae</taxon>
        <taxon>Asteroideae</taxon>
        <taxon>Heliantheae alliance</taxon>
        <taxon>Heliantheae</taxon>
        <taxon>Helianthus</taxon>
    </lineage>
</organism>
<evidence type="ECO:0000313" key="2">
    <source>
        <dbReference type="EMBL" id="KAF5812328.1"/>
    </source>
</evidence>
<dbReference type="PANTHER" id="PTHR45927:SF2">
    <property type="entry name" value="SERINE_THREONINE RECEPTOR-LIKE KINASE NFP"/>
    <property type="match status" value="1"/>
</dbReference>
<dbReference type="Gramene" id="mRNA:HanXRQr2_Chr04g0191341">
    <property type="protein sequence ID" value="CDS:HanXRQr2_Chr04g0191341.1"/>
    <property type="gene ID" value="HanXRQr2_Chr04g0191341"/>
</dbReference>
<dbReference type="InterPro" id="IPR052611">
    <property type="entry name" value="Plant_RLK_LysM"/>
</dbReference>
<dbReference type="EMBL" id="MNCJ02000319">
    <property type="protein sequence ID" value="KAF5812328.1"/>
    <property type="molecule type" value="Genomic_DNA"/>
</dbReference>
<dbReference type="AlphaFoldDB" id="A0A9K3JC85"/>
<proteinExistence type="predicted"/>
<dbReference type="InterPro" id="IPR011009">
    <property type="entry name" value="Kinase-like_dom_sf"/>
</dbReference>
<accession>A0A9K3JC85</accession>
<evidence type="ECO:0000259" key="1">
    <source>
        <dbReference type="PROSITE" id="PS50011"/>
    </source>
</evidence>
<reference evidence="2" key="1">
    <citation type="journal article" date="2017" name="Nature">
        <title>The sunflower genome provides insights into oil metabolism, flowering and Asterid evolution.</title>
        <authorList>
            <person name="Badouin H."/>
            <person name="Gouzy J."/>
            <person name="Grassa C.J."/>
            <person name="Murat F."/>
            <person name="Staton S.E."/>
            <person name="Cottret L."/>
            <person name="Lelandais-Briere C."/>
            <person name="Owens G.L."/>
            <person name="Carrere S."/>
            <person name="Mayjonade B."/>
            <person name="Legrand L."/>
            <person name="Gill N."/>
            <person name="Kane N.C."/>
            <person name="Bowers J.E."/>
            <person name="Hubner S."/>
            <person name="Bellec A."/>
            <person name="Berard A."/>
            <person name="Berges H."/>
            <person name="Blanchet N."/>
            <person name="Boniface M.C."/>
            <person name="Brunel D."/>
            <person name="Catrice O."/>
            <person name="Chaidir N."/>
            <person name="Claudel C."/>
            <person name="Donnadieu C."/>
            <person name="Faraut T."/>
            <person name="Fievet G."/>
            <person name="Helmstetter N."/>
            <person name="King M."/>
            <person name="Knapp S.J."/>
            <person name="Lai Z."/>
            <person name="Le Paslier M.C."/>
            <person name="Lippi Y."/>
            <person name="Lorenzon L."/>
            <person name="Mandel J.R."/>
            <person name="Marage G."/>
            <person name="Marchand G."/>
            <person name="Marquand E."/>
            <person name="Bret-Mestries E."/>
            <person name="Morien E."/>
            <person name="Nambeesan S."/>
            <person name="Nguyen T."/>
            <person name="Pegot-Espagnet P."/>
            <person name="Pouilly N."/>
            <person name="Raftis F."/>
            <person name="Sallet E."/>
            <person name="Schiex T."/>
            <person name="Thomas J."/>
            <person name="Vandecasteele C."/>
            <person name="Vares D."/>
            <person name="Vear F."/>
            <person name="Vautrin S."/>
            <person name="Crespi M."/>
            <person name="Mangin B."/>
            <person name="Burke J.M."/>
            <person name="Salse J."/>
            <person name="Munos S."/>
            <person name="Vincourt P."/>
            <person name="Rieseberg L.H."/>
            <person name="Langlade N.B."/>
        </authorList>
    </citation>
    <scope>NUCLEOTIDE SEQUENCE</scope>
    <source>
        <tissue evidence="2">Leaves</tissue>
    </source>
</reference>
<dbReference type="GO" id="GO:0004672">
    <property type="term" value="F:protein kinase activity"/>
    <property type="evidence" value="ECO:0007669"/>
    <property type="project" value="InterPro"/>
</dbReference>
<dbReference type="GO" id="GO:0005524">
    <property type="term" value="F:ATP binding"/>
    <property type="evidence" value="ECO:0007669"/>
    <property type="project" value="InterPro"/>
</dbReference>
<dbReference type="Proteomes" id="UP000215914">
    <property type="component" value="Unassembled WGS sequence"/>
</dbReference>
<sequence>MLATEELKILVVKTTRDATEELKILQRVNHTNLVKLMGMSLDFDGSCFLVYEYAENGSLDKWLFKG</sequence>
<reference evidence="2" key="2">
    <citation type="submission" date="2020-06" db="EMBL/GenBank/DDBJ databases">
        <title>Helianthus annuus Genome sequencing and assembly Release 2.</title>
        <authorList>
            <person name="Gouzy J."/>
            <person name="Langlade N."/>
            <person name="Munos S."/>
        </authorList>
    </citation>
    <scope>NUCLEOTIDE SEQUENCE</scope>
    <source>
        <tissue evidence="2">Leaves</tissue>
    </source>
</reference>
<gene>
    <name evidence="2" type="ORF">HanXRQr2_Chr04g0191341</name>
</gene>
<comment type="caution">
    <text evidence="2">The sequence shown here is derived from an EMBL/GenBank/DDBJ whole genome shotgun (WGS) entry which is preliminary data.</text>
</comment>
<keyword evidence="2" id="KW-0808">Transferase</keyword>
<dbReference type="InterPro" id="IPR000719">
    <property type="entry name" value="Prot_kinase_dom"/>
</dbReference>
<evidence type="ECO:0000313" key="3">
    <source>
        <dbReference type="Proteomes" id="UP000215914"/>
    </source>
</evidence>
<dbReference type="Pfam" id="PF07714">
    <property type="entry name" value="PK_Tyr_Ser-Thr"/>
    <property type="match status" value="1"/>
</dbReference>